<accession>A0A1B9GE08</accession>
<keyword evidence="3" id="KW-1185">Reference proteome</keyword>
<dbReference type="GeneID" id="30205133"/>
<reference evidence="1" key="1">
    <citation type="submission" date="2013-07" db="EMBL/GenBank/DDBJ databases">
        <title>The Genome Sequence of Cryptococcus bestiolae CBS10118.</title>
        <authorList>
            <consortium name="The Broad Institute Genome Sequencing Platform"/>
            <person name="Cuomo C."/>
            <person name="Litvintseva A."/>
            <person name="Chen Y."/>
            <person name="Heitman J."/>
            <person name="Sun S."/>
            <person name="Springer D."/>
            <person name="Dromer F."/>
            <person name="Young S.K."/>
            <person name="Zeng Q."/>
            <person name="Gargeya S."/>
            <person name="Fitzgerald M."/>
            <person name="Abouelleil A."/>
            <person name="Alvarado L."/>
            <person name="Berlin A.M."/>
            <person name="Chapman S.B."/>
            <person name="Dewar J."/>
            <person name="Goldberg J."/>
            <person name="Griggs A."/>
            <person name="Gujja S."/>
            <person name="Hansen M."/>
            <person name="Howarth C."/>
            <person name="Imamovic A."/>
            <person name="Larimer J."/>
            <person name="McCowan C."/>
            <person name="Murphy C."/>
            <person name="Pearson M."/>
            <person name="Priest M."/>
            <person name="Roberts A."/>
            <person name="Saif S."/>
            <person name="Shea T."/>
            <person name="Sykes S."/>
            <person name="Wortman J."/>
            <person name="Nusbaum C."/>
            <person name="Birren B."/>
        </authorList>
    </citation>
    <scope>NUCLEOTIDE SEQUENCE [LARGE SCALE GENOMIC DNA]</scope>
    <source>
        <strain evidence="1">CBS 10118</strain>
    </source>
</reference>
<dbReference type="EMBL" id="KI894018">
    <property type="protein sequence ID" value="OCF29238.1"/>
    <property type="molecule type" value="Genomic_DNA"/>
</dbReference>
<dbReference type="Proteomes" id="UP000092730">
    <property type="component" value="Chromosome 1"/>
</dbReference>
<proteinExistence type="predicted"/>
<dbReference type="EMBL" id="CP144541">
    <property type="protein sequence ID" value="WVW80076.1"/>
    <property type="molecule type" value="Genomic_DNA"/>
</dbReference>
<evidence type="ECO:0000313" key="2">
    <source>
        <dbReference type="EMBL" id="WVW80076.1"/>
    </source>
</evidence>
<evidence type="ECO:0000313" key="3">
    <source>
        <dbReference type="Proteomes" id="UP000092730"/>
    </source>
</evidence>
<organism evidence="1">
    <name type="scientific">Kwoniella bestiolae CBS 10118</name>
    <dbReference type="NCBI Taxonomy" id="1296100"/>
    <lineage>
        <taxon>Eukaryota</taxon>
        <taxon>Fungi</taxon>
        <taxon>Dikarya</taxon>
        <taxon>Basidiomycota</taxon>
        <taxon>Agaricomycotina</taxon>
        <taxon>Tremellomycetes</taxon>
        <taxon>Tremellales</taxon>
        <taxon>Cryptococcaceae</taxon>
        <taxon>Kwoniella</taxon>
    </lineage>
</organism>
<dbReference type="VEuPathDB" id="FungiDB:I302_00734"/>
<sequence length="180" mass="19824">MTSHEKTDLSATDTPSLQPKVDFTLDYYKGTLDSTKDKHDPSKDMIAFKSKKYAETSYFTHSESGVVEKGDLVLAKYQASRDAKTKVTVYKPTSTAPSGSKGASWSIKDDEVFYKNGKPHCLWGVSSCRLDELSSTCRPDYASEGSFAFGHAANGGDQKDCLYIFHALPTHRQDSARVSS</sequence>
<dbReference type="RefSeq" id="XP_019050308.1">
    <property type="nucleotide sequence ID" value="XM_019187430.1"/>
</dbReference>
<reference evidence="2" key="2">
    <citation type="submission" date="2013-07" db="EMBL/GenBank/DDBJ databases">
        <authorList>
            <consortium name="The Broad Institute Genome Sequencing Platform"/>
            <person name="Cuomo C."/>
            <person name="Litvintseva A."/>
            <person name="Chen Y."/>
            <person name="Heitman J."/>
            <person name="Sun S."/>
            <person name="Springer D."/>
            <person name="Dromer F."/>
            <person name="Young S.K."/>
            <person name="Zeng Q."/>
            <person name="Gargeya S."/>
            <person name="Fitzgerald M."/>
            <person name="Abouelleil A."/>
            <person name="Alvarado L."/>
            <person name="Berlin A.M."/>
            <person name="Chapman S.B."/>
            <person name="Dewar J."/>
            <person name="Goldberg J."/>
            <person name="Griggs A."/>
            <person name="Gujja S."/>
            <person name="Hansen M."/>
            <person name="Howarth C."/>
            <person name="Imamovic A."/>
            <person name="Larimer J."/>
            <person name="McCowan C."/>
            <person name="Murphy C."/>
            <person name="Pearson M."/>
            <person name="Priest M."/>
            <person name="Roberts A."/>
            <person name="Saif S."/>
            <person name="Shea T."/>
            <person name="Sykes S."/>
            <person name="Wortman J."/>
            <person name="Nusbaum C."/>
            <person name="Birren B."/>
        </authorList>
    </citation>
    <scope>NUCLEOTIDE SEQUENCE</scope>
    <source>
        <strain evidence="2">CBS 10118</strain>
    </source>
</reference>
<name>A0A1B9GE08_9TREE</name>
<gene>
    <name evidence="1" type="ORF">I302_00734</name>
    <name evidence="2" type="ORF">I302_102049</name>
</gene>
<reference evidence="1" key="3">
    <citation type="submission" date="2014-01" db="EMBL/GenBank/DDBJ databases">
        <title>Evolution of pathogenesis and genome organization in the Tremellales.</title>
        <authorList>
            <person name="Cuomo C."/>
            <person name="Litvintseva A."/>
            <person name="Heitman J."/>
            <person name="Chen Y."/>
            <person name="Sun S."/>
            <person name="Springer D."/>
            <person name="Dromer F."/>
            <person name="Young S."/>
            <person name="Zeng Q."/>
            <person name="Chapman S."/>
            <person name="Gujja S."/>
            <person name="Saif S."/>
            <person name="Birren B."/>
        </authorList>
    </citation>
    <scope>NUCLEOTIDE SEQUENCE</scope>
    <source>
        <strain evidence="1">CBS 10118</strain>
    </source>
</reference>
<dbReference type="KEGG" id="kbi:30205133"/>
<dbReference type="AlphaFoldDB" id="A0A1B9GE08"/>
<evidence type="ECO:0000313" key="1">
    <source>
        <dbReference type="EMBL" id="OCF29238.1"/>
    </source>
</evidence>
<reference evidence="2" key="4">
    <citation type="submission" date="2024-02" db="EMBL/GenBank/DDBJ databases">
        <title>Comparative genomics of Cryptococcus and Kwoniella reveals pathogenesis evolution and contrasting modes of karyotype evolution via chromosome fusion or intercentromeric recombination.</title>
        <authorList>
            <person name="Coelho M.A."/>
            <person name="David-Palma M."/>
            <person name="Shea T."/>
            <person name="Bowers K."/>
            <person name="McGinley-Smith S."/>
            <person name="Mohammad A.W."/>
            <person name="Gnirke A."/>
            <person name="Yurkov A.M."/>
            <person name="Nowrousian M."/>
            <person name="Sun S."/>
            <person name="Cuomo C.A."/>
            <person name="Heitman J."/>
        </authorList>
    </citation>
    <scope>NUCLEOTIDE SEQUENCE</scope>
    <source>
        <strain evidence="2">CBS 10118</strain>
    </source>
</reference>
<protein>
    <submittedName>
        <fullName evidence="1">Uncharacterized protein</fullName>
    </submittedName>
</protein>